<keyword evidence="3" id="KW-1185">Reference proteome</keyword>
<feature type="compositionally biased region" description="Basic and acidic residues" evidence="1">
    <location>
        <begin position="37"/>
        <end position="49"/>
    </location>
</feature>
<feature type="region of interest" description="Disordered" evidence="1">
    <location>
        <begin position="27"/>
        <end position="62"/>
    </location>
</feature>
<dbReference type="EMBL" id="LKEA01000032">
    <property type="protein sequence ID" value="ROV96507.1"/>
    <property type="molecule type" value="Genomic_DNA"/>
</dbReference>
<reference evidence="2 3" key="1">
    <citation type="submission" date="2015-09" db="EMBL/GenBank/DDBJ databases">
        <title>Host preference determinants of Valsa canker pathogens revealed by comparative genomics.</title>
        <authorList>
            <person name="Yin Z."/>
            <person name="Huang L."/>
        </authorList>
    </citation>
    <scope>NUCLEOTIDE SEQUENCE [LARGE SCALE GENOMIC DNA]</scope>
    <source>
        <strain evidence="2 3">03-1</strain>
    </source>
</reference>
<evidence type="ECO:0000256" key="1">
    <source>
        <dbReference type="SAM" id="MobiDB-lite"/>
    </source>
</evidence>
<dbReference type="AlphaFoldDB" id="A0A423VZP2"/>
<gene>
    <name evidence="2" type="ORF">VMCG_07815</name>
</gene>
<comment type="caution">
    <text evidence="2">The sequence shown here is derived from an EMBL/GenBank/DDBJ whole genome shotgun (WGS) entry which is preliminary data.</text>
</comment>
<name>A0A423VZP2_9PEZI</name>
<proteinExistence type="predicted"/>
<sequence>MASKGASVEIGLAGDIPALATLSPGVGWQRTNGDSSTEIHESKDGIGERRQKKQKAHMLRGDQAPIPRIQQLTLPGSNGMSVEVDIEYFGTDLSDEESEHNVSDSEADSYGEQ</sequence>
<evidence type="ECO:0000313" key="2">
    <source>
        <dbReference type="EMBL" id="ROV96507.1"/>
    </source>
</evidence>
<feature type="region of interest" description="Disordered" evidence="1">
    <location>
        <begin position="90"/>
        <end position="113"/>
    </location>
</feature>
<accession>A0A423VZP2</accession>
<organism evidence="2 3">
    <name type="scientific">Cytospora schulzeri</name>
    <dbReference type="NCBI Taxonomy" id="448051"/>
    <lineage>
        <taxon>Eukaryota</taxon>
        <taxon>Fungi</taxon>
        <taxon>Dikarya</taxon>
        <taxon>Ascomycota</taxon>
        <taxon>Pezizomycotina</taxon>
        <taxon>Sordariomycetes</taxon>
        <taxon>Sordariomycetidae</taxon>
        <taxon>Diaporthales</taxon>
        <taxon>Cytosporaceae</taxon>
        <taxon>Cytospora</taxon>
    </lineage>
</organism>
<dbReference type="Proteomes" id="UP000283895">
    <property type="component" value="Unassembled WGS sequence"/>
</dbReference>
<evidence type="ECO:0000313" key="3">
    <source>
        <dbReference type="Proteomes" id="UP000283895"/>
    </source>
</evidence>
<protein>
    <submittedName>
        <fullName evidence="2">Uncharacterized protein</fullName>
    </submittedName>
</protein>